<dbReference type="Proteomes" id="UP001500307">
    <property type="component" value="Unassembled WGS sequence"/>
</dbReference>
<feature type="transmembrane region" description="Helical" evidence="1">
    <location>
        <begin position="207"/>
        <end position="229"/>
    </location>
</feature>
<keyword evidence="1" id="KW-0812">Transmembrane</keyword>
<protein>
    <submittedName>
        <fullName evidence="2">Uncharacterized protein</fullName>
    </submittedName>
</protein>
<feature type="transmembrane region" description="Helical" evidence="1">
    <location>
        <begin position="181"/>
        <end position="200"/>
    </location>
</feature>
<feature type="transmembrane region" description="Helical" evidence="1">
    <location>
        <begin position="74"/>
        <end position="101"/>
    </location>
</feature>
<name>A0ABP8SFN1_9ACTN</name>
<dbReference type="RefSeq" id="WP_346118400.1">
    <property type="nucleotide sequence ID" value="NZ_BAABGU010000009.1"/>
</dbReference>
<reference evidence="3" key="1">
    <citation type="journal article" date="2019" name="Int. J. Syst. Evol. Microbiol.">
        <title>The Global Catalogue of Microorganisms (GCM) 10K type strain sequencing project: providing services to taxonomists for standard genome sequencing and annotation.</title>
        <authorList>
            <consortium name="The Broad Institute Genomics Platform"/>
            <consortium name="The Broad Institute Genome Sequencing Center for Infectious Disease"/>
            <person name="Wu L."/>
            <person name="Ma J."/>
        </authorList>
    </citation>
    <scope>NUCLEOTIDE SEQUENCE [LARGE SCALE GENOMIC DNA]</scope>
    <source>
        <strain evidence="3">JCM 3175</strain>
    </source>
</reference>
<keyword evidence="1" id="KW-0472">Membrane</keyword>
<feature type="transmembrane region" description="Helical" evidence="1">
    <location>
        <begin position="150"/>
        <end position="169"/>
    </location>
</feature>
<accession>A0ABP8SFN1</accession>
<keyword evidence="1" id="KW-1133">Transmembrane helix</keyword>
<evidence type="ECO:0000256" key="1">
    <source>
        <dbReference type="SAM" id="Phobius"/>
    </source>
</evidence>
<evidence type="ECO:0000313" key="2">
    <source>
        <dbReference type="EMBL" id="GAA4567691.1"/>
    </source>
</evidence>
<sequence length="323" mass="34665">MVTGWLAERLLRTAVRRWPAELRDDLSREWVAELHVLAERGDRLRMLRFAGSLAVGRAGEPLVDRSRLDGRFRWTLATLLLAPVAGVAILLLLAVLMNIVVNQFMAMVFWATGVQAPLLTVLTAGLAVLLARVVRGGAARGTRTGPTRTALGVVLPVGLVTVGVGYAIHETTEDLIRVGPGLLVWLTGLALVLHGAGVLAGRGRTRAAWLVGVLGALVVADLAVVLTVVNQISDGPQTVIDGMPQGDTVSRISAPLWLFASWTDWSFGLPRPTRWEIFLITDLMEFQPFLYLACTPYALAYAIRVARPAAAEPIAPVPVLAGG</sequence>
<evidence type="ECO:0000313" key="3">
    <source>
        <dbReference type="Proteomes" id="UP001500307"/>
    </source>
</evidence>
<proteinExistence type="predicted"/>
<organism evidence="2 3">
    <name type="scientific">Micromonospora coerulea</name>
    <dbReference type="NCBI Taxonomy" id="47856"/>
    <lineage>
        <taxon>Bacteria</taxon>
        <taxon>Bacillati</taxon>
        <taxon>Actinomycetota</taxon>
        <taxon>Actinomycetes</taxon>
        <taxon>Micromonosporales</taxon>
        <taxon>Micromonosporaceae</taxon>
        <taxon>Micromonospora</taxon>
    </lineage>
</organism>
<comment type="caution">
    <text evidence="2">The sequence shown here is derived from an EMBL/GenBank/DDBJ whole genome shotgun (WGS) entry which is preliminary data.</text>
</comment>
<keyword evidence="3" id="KW-1185">Reference proteome</keyword>
<dbReference type="EMBL" id="BAABGU010000009">
    <property type="protein sequence ID" value="GAA4567691.1"/>
    <property type="molecule type" value="Genomic_DNA"/>
</dbReference>
<feature type="transmembrane region" description="Helical" evidence="1">
    <location>
        <begin position="107"/>
        <end position="130"/>
    </location>
</feature>
<gene>
    <name evidence="2" type="ORF">GCM10023176_20480</name>
</gene>